<dbReference type="STRING" id="46677.AWM79_12150"/>
<protein>
    <submittedName>
        <fullName evidence="1">Uncharacterized protein</fullName>
    </submittedName>
</protein>
<proteinExistence type="predicted"/>
<sequence>MKYEKTLRKLCGYSKLTEELIVAAFKKHEDKDVDVCAKTIEKPGFEIATDVGLCFVTERPISYYNERWGRVTEAQERALPMSLPVPLHIIGEGELNKAIFEMNSAETPKDAADFWLNEFFSPEVSATYFNKFFSVSDSLKDYRLIVFEAIEAYYLGMDHVAIMSLIPVFEAGLRNIQISRLNVAPDNVSGEKFERYLRDIIIQWGRRRLNAYVWHPGKGYNQEIEIDFLTHICPQSDVINAFRLYFKSILYKPSYGEVDGFNRHIIMHLLKNDFNNPANFARIFICLTHITFIESLENQNIPFFWRGIDDKDLKVAAYFIGISKILGDSRRPTLQSLGIDGYEAQSITK</sequence>
<dbReference type="KEGG" id="pagb:AWM79_12150"/>
<evidence type="ECO:0000313" key="1">
    <source>
        <dbReference type="EMBL" id="AMB86009.1"/>
    </source>
</evidence>
<keyword evidence="2" id="KW-1185">Reference proteome</keyword>
<reference evidence="1 2" key="1">
    <citation type="submission" date="2016-01" db="EMBL/GenBank/DDBJ databases">
        <authorList>
            <person name="McClelland M."/>
            <person name="Jain A."/>
            <person name="Saraogi P."/>
            <person name="Mendelson R."/>
            <person name="Westerman R."/>
            <person name="SanMiguel P."/>
            <person name="Csonka L."/>
        </authorList>
    </citation>
    <scope>NUCLEOTIDE SEQUENCE [LARGE SCALE GENOMIC DNA]</scope>
    <source>
        <strain evidence="1 2">NCPPB 2472</strain>
    </source>
</reference>
<dbReference type="EMBL" id="CP014135">
    <property type="protein sequence ID" value="AMB86009.1"/>
    <property type="molecule type" value="Genomic_DNA"/>
</dbReference>
<organism evidence="1 2">
    <name type="scientific">Pseudomonas agarici</name>
    <dbReference type="NCBI Taxonomy" id="46677"/>
    <lineage>
        <taxon>Bacteria</taxon>
        <taxon>Pseudomonadati</taxon>
        <taxon>Pseudomonadota</taxon>
        <taxon>Gammaproteobacteria</taxon>
        <taxon>Pseudomonadales</taxon>
        <taxon>Pseudomonadaceae</taxon>
        <taxon>Pseudomonas</taxon>
    </lineage>
</organism>
<dbReference type="AlphaFoldDB" id="A0A0X1T2D4"/>
<name>A0A0X1T2D4_PSEAA</name>
<evidence type="ECO:0000313" key="2">
    <source>
        <dbReference type="Proteomes" id="UP000063229"/>
    </source>
</evidence>
<dbReference type="Proteomes" id="UP000063229">
    <property type="component" value="Chromosome"/>
</dbReference>
<accession>A0A0X1T2D4</accession>
<gene>
    <name evidence="1" type="ORF">AWM79_12150</name>
</gene>